<dbReference type="GO" id="GO:0045944">
    <property type="term" value="P:positive regulation of transcription by RNA polymerase II"/>
    <property type="evidence" value="ECO:0007669"/>
    <property type="project" value="TreeGrafter"/>
</dbReference>
<sequence length="113" mass="12557">QSRQHPLGSREAENAAEDLANDSEEELQDIELYVTDKMCLQSLISDTWPSGSLLCVICMSCYSQIVRSGRLIVATMCGHVFCSECLPVALETIGMCPTCRVELTPDLYHPIYL</sequence>
<dbReference type="Pfam" id="PF14634">
    <property type="entry name" value="zf-RING_5"/>
    <property type="match status" value="1"/>
</dbReference>
<organism evidence="7 8">
    <name type="scientific">Rhodinocichla rosea</name>
    <dbReference type="NCBI Taxonomy" id="58203"/>
    <lineage>
        <taxon>Eukaryota</taxon>
        <taxon>Metazoa</taxon>
        <taxon>Chordata</taxon>
        <taxon>Craniata</taxon>
        <taxon>Vertebrata</taxon>
        <taxon>Euteleostomi</taxon>
        <taxon>Archelosauria</taxon>
        <taxon>Archosauria</taxon>
        <taxon>Dinosauria</taxon>
        <taxon>Saurischia</taxon>
        <taxon>Theropoda</taxon>
        <taxon>Coelurosauria</taxon>
        <taxon>Aves</taxon>
        <taxon>Neognathae</taxon>
        <taxon>Neoaves</taxon>
        <taxon>Telluraves</taxon>
        <taxon>Australaves</taxon>
        <taxon>Passeriformes</taxon>
        <taxon>Thraupidae</taxon>
        <taxon>Rhodinocichla</taxon>
    </lineage>
</organism>
<evidence type="ECO:0000256" key="4">
    <source>
        <dbReference type="PROSITE-ProRule" id="PRU00175"/>
    </source>
</evidence>
<dbReference type="PANTHER" id="PTHR23041">
    <property type="entry name" value="RING FINGER DOMAIN-CONTAINING"/>
    <property type="match status" value="1"/>
</dbReference>
<dbReference type="InterPro" id="IPR001841">
    <property type="entry name" value="Znf_RING"/>
</dbReference>
<evidence type="ECO:0000313" key="7">
    <source>
        <dbReference type="EMBL" id="NXF20316.1"/>
    </source>
</evidence>
<keyword evidence="2 4" id="KW-0863">Zinc-finger</keyword>
<feature type="region of interest" description="Disordered" evidence="5">
    <location>
        <begin position="1"/>
        <end position="23"/>
    </location>
</feature>
<dbReference type="SMART" id="SM00184">
    <property type="entry name" value="RING"/>
    <property type="match status" value="1"/>
</dbReference>
<protein>
    <submittedName>
        <fullName evidence="7">RNF4 ligase</fullName>
    </submittedName>
</protein>
<dbReference type="Gene3D" id="3.30.40.10">
    <property type="entry name" value="Zinc/RING finger domain, C3HC4 (zinc finger)"/>
    <property type="match status" value="1"/>
</dbReference>
<evidence type="ECO:0000256" key="5">
    <source>
        <dbReference type="SAM" id="MobiDB-lite"/>
    </source>
</evidence>
<dbReference type="SUPFAM" id="SSF57850">
    <property type="entry name" value="RING/U-box"/>
    <property type="match status" value="1"/>
</dbReference>
<dbReference type="EMBL" id="VWYZ01000118">
    <property type="protein sequence ID" value="NXF20316.1"/>
    <property type="molecule type" value="Genomic_DNA"/>
</dbReference>
<dbReference type="PANTHER" id="PTHR23041:SF78">
    <property type="entry name" value="E3 UBIQUITIN-PROTEIN LIGASE RNF4"/>
    <property type="match status" value="1"/>
</dbReference>
<dbReference type="InterPro" id="IPR047134">
    <property type="entry name" value="RNF4"/>
</dbReference>
<dbReference type="GO" id="GO:0016874">
    <property type="term" value="F:ligase activity"/>
    <property type="evidence" value="ECO:0007669"/>
    <property type="project" value="UniProtKB-KW"/>
</dbReference>
<gene>
    <name evidence="7" type="primary">Rnf4_0</name>
    <name evidence="7" type="ORF">RHOROS_R02371</name>
</gene>
<keyword evidence="1" id="KW-0479">Metal-binding</keyword>
<reference evidence="7 8" key="1">
    <citation type="submission" date="2019-09" db="EMBL/GenBank/DDBJ databases">
        <title>Bird 10,000 Genomes (B10K) Project - Family phase.</title>
        <authorList>
            <person name="Zhang G."/>
        </authorList>
    </citation>
    <scope>NUCLEOTIDE SEQUENCE [LARGE SCALE GENOMIC DNA]</scope>
    <source>
        <strain evidence="7">B10K-CU-031-12</strain>
        <tissue evidence="7">Muscle</tissue>
    </source>
</reference>
<feature type="non-terminal residue" evidence="7">
    <location>
        <position position="113"/>
    </location>
</feature>
<accession>A0A7K8RTN4</accession>
<dbReference type="InterPro" id="IPR017907">
    <property type="entry name" value="Znf_RING_CS"/>
</dbReference>
<evidence type="ECO:0000256" key="1">
    <source>
        <dbReference type="ARBA" id="ARBA00022723"/>
    </source>
</evidence>
<feature type="domain" description="RING-type" evidence="6">
    <location>
        <begin position="55"/>
        <end position="100"/>
    </location>
</feature>
<comment type="caution">
    <text evidence="7">The sequence shown here is derived from an EMBL/GenBank/DDBJ whole genome shotgun (WGS) entry which is preliminary data.</text>
</comment>
<dbReference type="PROSITE" id="PS00518">
    <property type="entry name" value="ZF_RING_1"/>
    <property type="match status" value="1"/>
</dbReference>
<evidence type="ECO:0000259" key="6">
    <source>
        <dbReference type="PROSITE" id="PS50089"/>
    </source>
</evidence>
<dbReference type="AlphaFoldDB" id="A0A7K8RTN4"/>
<proteinExistence type="predicted"/>
<name>A0A7K8RTN4_9PASS</name>
<feature type="compositionally biased region" description="Acidic residues" evidence="5">
    <location>
        <begin position="14"/>
        <end position="23"/>
    </location>
</feature>
<keyword evidence="8" id="KW-1185">Reference proteome</keyword>
<dbReference type="GO" id="GO:0008270">
    <property type="term" value="F:zinc ion binding"/>
    <property type="evidence" value="ECO:0007669"/>
    <property type="project" value="UniProtKB-KW"/>
</dbReference>
<feature type="non-terminal residue" evidence="7">
    <location>
        <position position="1"/>
    </location>
</feature>
<keyword evidence="7" id="KW-0436">Ligase</keyword>
<keyword evidence="3" id="KW-0862">Zinc</keyword>
<evidence type="ECO:0000256" key="2">
    <source>
        <dbReference type="ARBA" id="ARBA00022771"/>
    </source>
</evidence>
<dbReference type="Proteomes" id="UP000574210">
    <property type="component" value="Unassembled WGS sequence"/>
</dbReference>
<dbReference type="PROSITE" id="PS50089">
    <property type="entry name" value="ZF_RING_2"/>
    <property type="match status" value="1"/>
</dbReference>
<evidence type="ECO:0000313" key="8">
    <source>
        <dbReference type="Proteomes" id="UP000574210"/>
    </source>
</evidence>
<dbReference type="InterPro" id="IPR013083">
    <property type="entry name" value="Znf_RING/FYVE/PHD"/>
</dbReference>
<evidence type="ECO:0000256" key="3">
    <source>
        <dbReference type="ARBA" id="ARBA00022833"/>
    </source>
</evidence>